<dbReference type="PIRSF" id="PIRSF005739">
    <property type="entry name" value="O-mtase"/>
    <property type="match status" value="1"/>
</dbReference>
<organism evidence="6 7">
    <name type="scientific">Ascobolus immersus RN42</name>
    <dbReference type="NCBI Taxonomy" id="1160509"/>
    <lineage>
        <taxon>Eukaryota</taxon>
        <taxon>Fungi</taxon>
        <taxon>Dikarya</taxon>
        <taxon>Ascomycota</taxon>
        <taxon>Pezizomycotina</taxon>
        <taxon>Pezizomycetes</taxon>
        <taxon>Pezizales</taxon>
        <taxon>Ascobolaceae</taxon>
        <taxon>Ascobolus</taxon>
    </lineage>
</organism>
<gene>
    <name evidence="6" type="ORF">BJ508DRAFT_122055</name>
</gene>
<keyword evidence="3" id="KW-0949">S-adenosyl-L-methionine</keyword>
<dbReference type="GO" id="GO:0032259">
    <property type="term" value="P:methylation"/>
    <property type="evidence" value="ECO:0007669"/>
    <property type="project" value="UniProtKB-KW"/>
</dbReference>
<sequence length="320" mass="36565">MHINEIAARADCPYDSAKLASCLRILAQHYIFKEVKENYFAHTRFSMTLRDENRVDFIRTSTQLAKIGPYFYEAMKRYPGSSNPRQSTFAVGTGIDGRESAFEWMLRNPEYHRRFSNGMEGTSRLAMANLQTVYPWRDLGPSVLVDIGGGKGHISMEIAKIAPQLRFIVQDTPAIVASATGIQLPEDLRGRIQFQIHDFWTVQPRRADVYLFRLIFHSWADEKVVRLIRNVLPHLRTGENGMGGRILVAESIIEAEKARPPSLMEQATINMMMMTIHNSSERTFGQYKALFERADSRFRVRQYGSGGPLASEILEAWLEE</sequence>
<evidence type="ECO:0000256" key="1">
    <source>
        <dbReference type="ARBA" id="ARBA00022603"/>
    </source>
</evidence>
<dbReference type="InterPro" id="IPR029063">
    <property type="entry name" value="SAM-dependent_MTases_sf"/>
</dbReference>
<feature type="active site" description="Proton acceptor" evidence="4">
    <location>
        <position position="217"/>
    </location>
</feature>
<dbReference type="AlphaFoldDB" id="A0A3N4IRS6"/>
<dbReference type="OrthoDB" id="1606438at2759"/>
<evidence type="ECO:0000313" key="7">
    <source>
        <dbReference type="Proteomes" id="UP000275078"/>
    </source>
</evidence>
<dbReference type="InterPro" id="IPR036388">
    <property type="entry name" value="WH-like_DNA-bd_sf"/>
</dbReference>
<dbReference type="EMBL" id="ML119648">
    <property type="protein sequence ID" value="RPA86921.1"/>
    <property type="molecule type" value="Genomic_DNA"/>
</dbReference>
<dbReference type="Gene3D" id="1.10.10.10">
    <property type="entry name" value="Winged helix-like DNA-binding domain superfamily/Winged helix DNA-binding domain"/>
    <property type="match status" value="1"/>
</dbReference>
<dbReference type="GO" id="GO:0008171">
    <property type="term" value="F:O-methyltransferase activity"/>
    <property type="evidence" value="ECO:0007669"/>
    <property type="project" value="InterPro"/>
</dbReference>
<dbReference type="InterPro" id="IPR001077">
    <property type="entry name" value="COMT_C"/>
</dbReference>
<dbReference type="STRING" id="1160509.A0A3N4IRS6"/>
<dbReference type="InterPro" id="IPR016461">
    <property type="entry name" value="COMT-like"/>
</dbReference>
<evidence type="ECO:0000259" key="5">
    <source>
        <dbReference type="Pfam" id="PF00891"/>
    </source>
</evidence>
<dbReference type="PROSITE" id="PS51683">
    <property type="entry name" value="SAM_OMT_II"/>
    <property type="match status" value="1"/>
</dbReference>
<accession>A0A3N4IRS6</accession>
<dbReference type="Gene3D" id="3.40.50.150">
    <property type="entry name" value="Vaccinia Virus protein VP39"/>
    <property type="match status" value="1"/>
</dbReference>
<name>A0A3N4IRS6_ASCIM</name>
<evidence type="ECO:0000256" key="2">
    <source>
        <dbReference type="ARBA" id="ARBA00022679"/>
    </source>
</evidence>
<evidence type="ECO:0000313" key="6">
    <source>
        <dbReference type="EMBL" id="RPA86921.1"/>
    </source>
</evidence>
<feature type="domain" description="O-methyltransferase C-terminal" evidence="5">
    <location>
        <begin position="96"/>
        <end position="294"/>
    </location>
</feature>
<dbReference type="Proteomes" id="UP000275078">
    <property type="component" value="Unassembled WGS sequence"/>
</dbReference>
<dbReference type="SUPFAM" id="SSF53335">
    <property type="entry name" value="S-adenosyl-L-methionine-dependent methyltransferases"/>
    <property type="match status" value="1"/>
</dbReference>
<proteinExistence type="predicted"/>
<keyword evidence="7" id="KW-1185">Reference proteome</keyword>
<protein>
    <submittedName>
        <fullName evidence="6">S-adenosyl-L-methionine-dependent methyltransferase</fullName>
    </submittedName>
</protein>
<dbReference type="Pfam" id="PF00891">
    <property type="entry name" value="Methyltransf_2"/>
    <property type="match status" value="1"/>
</dbReference>
<keyword evidence="1 6" id="KW-0489">Methyltransferase</keyword>
<evidence type="ECO:0000256" key="4">
    <source>
        <dbReference type="PIRSR" id="PIRSR005739-1"/>
    </source>
</evidence>
<dbReference type="PANTHER" id="PTHR43712">
    <property type="entry name" value="PUTATIVE (AFU_ORTHOLOGUE AFUA_4G14580)-RELATED"/>
    <property type="match status" value="1"/>
</dbReference>
<reference evidence="6 7" key="1">
    <citation type="journal article" date="2018" name="Nat. Ecol. Evol.">
        <title>Pezizomycetes genomes reveal the molecular basis of ectomycorrhizal truffle lifestyle.</title>
        <authorList>
            <person name="Murat C."/>
            <person name="Payen T."/>
            <person name="Noel B."/>
            <person name="Kuo A."/>
            <person name="Morin E."/>
            <person name="Chen J."/>
            <person name="Kohler A."/>
            <person name="Krizsan K."/>
            <person name="Balestrini R."/>
            <person name="Da Silva C."/>
            <person name="Montanini B."/>
            <person name="Hainaut M."/>
            <person name="Levati E."/>
            <person name="Barry K.W."/>
            <person name="Belfiori B."/>
            <person name="Cichocki N."/>
            <person name="Clum A."/>
            <person name="Dockter R.B."/>
            <person name="Fauchery L."/>
            <person name="Guy J."/>
            <person name="Iotti M."/>
            <person name="Le Tacon F."/>
            <person name="Lindquist E.A."/>
            <person name="Lipzen A."/>
            <person name="Malagnac F."/>
            <person name="Mello A."/>
            <person name="Molinier V."/>
            <person name="Miyauchi S."/>
            <person name="Poulain J."/>
            <person name="Riccioni C."/>
            <person name="Rubini A."/>
            <person name="Sitrit Y."/>
            <person name="Splivallo R."/>
            <person name="Traeger S."/>
            <person name="Wang M."/>
            <person name="Zifcakova L."/>
            <person name="Wipf D."/>
            <person name="Zambonelli A."/>
            <person name="Paolocci F."/>
            <person name="Nowrousian M."/>
            <person name="Ottonello S."/>
            <person name="Baldrian P."/>
            <person name="Spatafora J.W."/>
            <person name="Henrissat B."/>
            <person name="Nagy L.G."/>
            <person name="Aury J.M."/>
            <person name="Wincker P."/>
            <person name="Grigoriev I.V."/>
            <person name="Bonfante P."/>
            <person name="Martin F.M."/>
        </authorList>
    </citation>
    <scope>NUCLEOTIDE SEQUENCE [LARGE SCALE GENOMIC DNA]</scope>
    <source>
        <strain evidence="6 7">RN42</strain>
    </source>
</reference>
<evidence type="ECO:0000256" key="3">
    <source>
        <dbReference type="ARBA" id="ARBA00022691"/>
    </source>
</evidence>
<dbReference type="PANTHER" id="PTHR43712:SF12">
    <property type="entry name" value="STERIGMATOCYSTIN 8-O-METHYLTRANSFERASE"/>
    <property type="match status" value="1"/>
</dbReference>
<keyword evidence="2 6" id="KW-0808">Transferase</keyword>